<accession>A0AAD4CJJ4</accession>
<name>A0AAD4CJJ4_ASPNN</name>
<dbReference type="InterPro" id="IPR008914">
    <property type="entry name" value="PEBP"/>
</dbReference>
<dbReference type="Proteomes" id="UP001194746">
    <property type="component" value="Unassembled WGS sequence"/>
</dbReference>
<dbReference type="AlphaFoldDB" id="A0AAD4CJJ4"/>
<dbReference type="EMBL" id="VCAU01000057">
    <property type="protein sequence ID" value="KAF9887719.1"/>
    <property type="molecule type" value="Genomic_DNA"/>
</dbReference>
<dbReference type="PANTHER" id="PTHR30289:SF1">
    <property type="entry name" value="PEBP (PHOSPHATIDYLETHANOLAMINE-BINDING PROTEIN) FAMILY PROTEIN"/>
    <property type="match status" value="1"/>
</dbReference>
<proteinExistence type="predicted"/>
<evidence type="ECO:0000313" key="1">
    <source>
        <dbReference type="EMBL" id="KAF9887719.1"/>
    </source>
</evidence>
<dbReference type="InterPro" id="IPR036610">
    <property type="entry name" value="PEBP-like_sf"/>
</dbReference>
<evidence type="ECO:0008006" key="3">
    <source>
        <dbReference type="Google" id="ProtNLM"/>
    </source>
</evidence>
<reference evidence="1" key="1">
    <citation type="journal article" date="2019" name="Beilstein J. Org. Chem.">
        <title>Nanangenines: drimane sesquiterpenoids as the dominant metabolite cohort of a novel Australian fungus, Aspergillus nanangensis.</title>
        <authorList>
            <person name="Lacey H.J."/>
            <person name="Gilchrist C.L.M."/>
            <person name="Crombie A."/>
            <person name="Kalaitzis J.A."/>
            <person name="Vuong D."/>
            <person name="Rutledge P.J."/>
            <person name="Turner P."/>
            <person name="Pitt J.I."/>
            <person name="Lacey E."/>
            <person name="Chooi Y.H."/>
            <person name="Piggott A.M."/>
        </authorList>
    </citation>
    <scope>NUCLEOTIDE SEQUENCE</scope>
    <source>
        <strain evidence="1">MST-FP2251</strain>
    </source>
</reference>
<organism evidence="1 2">
    <name type="scientific">Aspergillus nanangensis</name>
    <dbReference type="NCBI Taxonomy" id="2582783"/>
    <lineage>
        <taxon>Eukaryota</taxon>
        <taxon>Fungi</taxon>
        <taxon>Dikarya</taxon>
        <taxon>Ascomycota</taxon>
        <taxon>Pezizomycotina</taxon>
        <taxon>Eurotiomycetes</taxon>
        <taxon>Eurotiomycetidae</taxon>
        <taxon>Eurotiales</taxon>
        <taxon>Aspergillaceae</taxon>
        <taxon>Aspergillus</taxon>
        <taxon>Aspergillus subgen. Circumdati</taxon>
    </lineage>
</organism>
<dbReference type="InterPro" id="IPR049556">
    <property type="entry name" value="PhiB"/>
</dbReference>
<protein>
    <recommendedName>
        <fullName evidence="3">PEBP-like protein</fullName>
    </recommendedName>
</protein>
<dbReference type="PANTHER" id="PTHR30289">
    <property type="entry name" value="UNCHARACTERIZED PROTEIN YBCL-RELATED"/>
    <property type="match status" value="1"/>
</dbReference>
<gene>
    <name evidence="1" type="ORF">FE257_009672</name>
</gene>
<evidence type="ECO:0000313" key="2">
    <source>
        <dbReference type="Proteomes" id="UP001194746"/>
    </source>
</evidence>
<sequence>MHLTKYASGVLGFIAAAPSSLNLFTKGPAFMRFPDATFNITSPELGLSNSELGKDFTADGAGFFPALNWKNHLRGVREYVLVMEDETSSTGPILHGVYYGIPGVFSGLSNDDFQLENPGKGDYLLRGHFKYGLNRRKVQYVPPSPTPNQGPHRYHFQLVALVKGIDQGRLNTPATLEDIQREIQGKVMGWGEWIGWYERK</sequence>
<dbReference type="SUPFAM" id="SSF49777">
    <property type="entry name" value="PEBP-like"/>
    <property type="match status" value="1"/>
</dbReference>
<dbReference type="Pfam" id="PF01161">
    <property type="entry name" value="PBP"/>
    <property type="match status" value="1"/>
</dbReference>
<reference evidence="1" key="2">
    <citation type="submission" date="2020-02" db="EMBL/GenBank/DDBJ databases">
        <authorList>
            <person name="Gilchrist C.L.M."/>
            <person name="Chooi Y.-H."/>
        </authorList>
    </citation>
    <scope>NUCLEOTIDE SEQUENCE</scope>
    <source>
        <strain evidence="1">MST-FP2251</strain>
    </source>
</reference>
<dbReference type="Gene3D" id="3.90.280.10">
    <property type="entry name" value="PEBP-like"/>
    <property type="match status" value="1"/>
</dbReference>
<keyword evidence="2" id="KW-1185">Reference proteome</keyword>
<dbReference type="CDD" id="cd00457">
    <property type="entry name" value="PEBP"/>
    <property type="match status" value="1"/>
</dbReference>
<comment type="caution">
    <text evidence="1">The sequence shown here is derived from an EMBL/GenBank/DDBJ whole genome shotgun (WGS) entry which is preliminary data.</text>
</comment>